<dbReference type="STRING" id="65489.A0A0D3HRL7"/>
<dbReference type="PaxDb" id="65489-OBART12G03400.1"/>
<evidence type="ECO:0000256" key="17">
    <source>
        <dbReference type="ARBA" id="ARBA00023180"/>
    </source>
</evidence>
<keyword evidence="7" id="KW-1070">Brassinosteroid signaling pathway</keyword>
<dbReference type="Pfam" id="PF13855">
    <property type="entry name" value="LRR_8"/>
    <property type="match status" value="1"/>
</dbReference>
<feature type="transmembrane region" description="Helical" evidence="20">
    <location>
        <begin position="817"/>
        <end position="839"/>
    </location>
</feature>
<dbReference type="FunFam" id="3.80.10.10:FF:000111">
    <property type="entry name" value="LRR receptor-like serine/threonine-protein kinase ERECTA"/>
    <property type="match status" value="1"/>
</dbReference>
<evidence type="ECO:0000256" key="15">
    <source>
        <dbReference type="ARBA" id="ARBA00022989"/>
    </source>
</evidence>
<keyword evidence="12" id="KW-0547">Nucleotide-binding</keyword>
<dbReference type="Pfam" id="PF00560">
    <property type="entry name" value="LRR_1"/>
    <property type="match status" value="8"/>
</dbReference>
<evidence type="ECO:0000256" key="21">
    <source>
        <dbReference type="SAM" id="SignalP"/>
    </source>
</evidence>
<dbReference type="Gramene" id="OBART12G03400.1">
    <property type="protein sequence ID" value="OBART12G03400.1"/>
    <property type="gene ID" value="OBART12G03400"/>
</dbReference>
<dbReference type="GO" id="GO:0005886">
    <property type="term" value="C:plasma membrane"/>
    <property type="evidence" value="ECO:0007669"/>
    <property type="project" value="UniProtKB-SubCell"/>
</dbReference>
<evidence type="ECO:0000256" key="13">
    <source>
        <dbReference type="ARBA" id="ARBA00022777"/>
    </source>
</evidence>
<keyword evidence="5" id="KW-0723">Serine/threonine-protein kinase</keyword>
<dbReference type="InterPro" id="IPR055414">
    <property type="entry name" value="LRR_R13L4/SHOC2-like"/>
</dbReference>
<evidence type="ECO:0000256" key="20">
    <source>
        <dbReference type="SAM" id="Phobius"/>
    </source>
</evidence>
<comment type="similarity">
    <text evidence="2">Belongs to the RLP family.</text>
</comment>
<keyword evidence="25" id="KW-1185">Reference proteome</keyword>
<dbReference type="FunFam" id="3.80.10.10:FF:000649">
    <property type="entry name" value="Leucine Rich Repeat family protein"/>
    <property type="match status" value="1"/>
</dbReference>
<dbReference type="InterPro" id="IPR032675">
    <property type="entry name" value="LRR_dom_sf"/>
</dbReference>
<evidence type="ECO:0000256" key="3">
    <source>
        <dbReference type="ARBA" id="ARBA00012513"/>
    </source>
</evidence>
<keyword evidence="17" id="KW-0325">Glycoprotein</keyword>
<keyword evidence="10 21" id="KW-0732">Signal</keyword>
<dbReference type="SUPFAM" id="SSF52047">
    <property type="entry name" value="RNI-like"/>
    <property type="match status" value="2"/>
</dbReference>
<dbReference type="GO" id="GO:0009742">
    <property type="term" value="P:brassinosteroid mediated signaling pathway"/>
    <property type="evidence" value="ECO:0007669"/>
    <property type="project" value="UniProtKB-KW"/>
</dbReference>
<evidence type="ECO:0000256" key="18">
    <source>
        <dbReference type="ARBA" id="ARBA00047899"/>
    </source>
</evidence>
<evidence type="ECO:0000256" key="11">
    <source>
        <dbReference type="ARBA" id="ARBA00022737"/>
    </source>
</evidence>
<evidence type="ECO:0000256" key="4">
    <source>
        <dbReference type="ARBA" id="ARBA00022475"/>
    </source>
</evidence>
<feature type="domain" description="Leucine-rich repeat-containing N-terminal plant-type" evidence="22">
    <location>
        <begin position="32"/>
        <end position="71"/>
    </location>
</feature>
<dbReference type="Proteomes" id="UP000026960">
    <property type="component" value="Chromosome 12"/>
</dbReference>
<dbReference type="Gene3D" id="3.80.10.10">
    <property type="entry name" value="Ribonuclease Inhibitor"/>
    <property type="match status" value="4"/>
</dbReference>
<keyword evidence="14" id="KW-0067">ATP-binding</keyword>
<dbReference type="eggNOG" id="KOG0619">
    <property type="taxonomic scope" value="Eukaryota"/>
</dbReference>
<dbReference type="GO" id="GO:0004674">
    <property type="term" value="F:protein serine/threonine kinase activity"/>
    <property type="evidence" value="ECO:0007669"/>
    <property type="project" value="UniProtKB-KW"/>
</dbReference>
<dbReference type="PANTHER" id="PTHR48063:SF40">
    <property type="entry name" value="LEUCINE-RICH REPEAT-CONTAINING N-TERMINAL PLANT-TYPE DOMAIN-CONTAINING PROTEIN"/>
    <property type="match status" value="1"/>
</dbReference>
<dbReference type="PANTHER" id="PTHR48063">
    <property type="entry name" value="LRR RECEPTOR-LIKE KINASE"/>
    <property type="match status" value="1"/>
</dbReference>
<dbReference type="InterPro" id="IPR013210">
    <property type="entry name" value="LRR_N_plant-typ"/>
</dbReference>
<dbReference type="InterPro" id="IPR001611">
    <property type="entry name" value="Leu-rich_rpt"/>
</dbReference>
<keyword evidence="13" id="KW-0418">Kinase</keyword>
<dbReference type="InterPro" id="IPR046956">
    <property type="entry name" value="RLP23-like"/>
</dbReference>
<keyword evidence="8" id="KW-0808">Transferase</keyword>
<evidence type="ECO:0000259" key="22">
    <source>
        <dbReference type="Pfam" id="PF08263"/>
    </source>
</evidence>
<evidence type="ECO:0000256" key="14">
    <source>
        <dbReference type="ARBA" id="ARBA00022840"/>
    </source>
</evidence>
<organism evidence="24">
    <name type="scientific">Oryza barthii</name>
    <dbReference type="NCBI Taxonomy" id="65489"/>
    <lineage>
        <taxon>Eukaryota</taxon>
        <taxon>Viridiplantae</taxon>
        <taxon>Streptophyta</taxon>
        <taxon>Embryophyta</taxon>
        <taxon>Tracheophyta</taxon>
        <taxon>Spermatophyta</taxon>
        <taxon>Magnoliopsida</taxon>
        <taxon>Liliopsida</taxon>
        <taxon>Poales</taxon>
        <taxon>Poaceae</taxon>
        <taxon>BOP clade</taxon>
        <taxon>Oryzoideae</taxon>
        <taxon>Oryzeae</taxon>
        <taxon>Oryzinae</taxon>
        <taxon>Oryza</taxon>
    </lineage>
</organism>
<evidence type="ECO:0000256" key="16">
    <source>
        <dbReference type="ARBA" id="ARBA00023136"/>
    </source>
</evidence>
<keyword evidence="6" id="KW-0433">Leucine-rich repeat</keyword>
<dbReference type="FunFam" id="3.80.10.10:FF:000095">
    <property type="entry name" value="LRR receptor-like serine/threonine-protein kinase GSO1"/>
    <property type="match status" value="1"/>
</dbReference>
<dbReference type="EC" id="2.7.11.1" evidence="3"/>
<evidence type="ECO:0000256" key="6">
    <source>
        <dbReference type="ARBA" id="ARBA00022614"/>
    </source>
</evidence>
<evidence type="ECO:0000256" key="7">
    <source>
        <dbReference type="ARBA" id="ARBA00022626"/>
    </source>
</evidence>
<accession>A0A0D3HRL7</accession>
<keyword evidence="4" id="KW-1003">Cell membrane</keyword>
<feature type="signal peptide" evidence="21">
    <location>
        <begin position="1"/>
        <end position="20"/>
    </location>
</feature>
<reference evidence="24" key="1">
    <citation type="journal article" date="2009" name="Rice">
        <title>De Novo Next Generation Sequencing of Plant Genomes.</title>
        <authorList>
            <person name="Rounsley S."/>
            <person name="Marri P.R."/>
            <person name="Yu Y."/>
            <person name="He R."/>
            <person name="Sisneros N."/>
            <person name="Goicoechea J.L."/>
            <person name="Lee S.J."/>
            <person name="Angelova A."/>
            <person name="Kudrna D."/>
            <person name="Luo M."/>
            <person name="Affourtit J."/>
            <person name="Desany B."/>
            <person name="Knight J."/>
            <person name="Niazi F."/>
            <person name="Egholm M."/>
            <person name="Wing R.A."/>
        </authorList>
    </citation>
    <scope>NUCLEOTIDE SEQUENCE [LARGE SCALE GENOMIC DNA]</scope>
    <source>
        <strain evidence="24">cv. IRGC 105608</strain>
    </source>
</reference>
<feature type="domain" description="Disease resistance R13L4/SHOC-2-like LRR" evidence="23">
    <location>
        <begin position="249"/>
        <end position="431"/>
    </location>
</feature>
<dbReference type="HOGENOM" id="CLU_000288_18_3_1"/>
<evidence type="ECO:0000256" key="5">
    <source>
        <dbReference type="ARBA" id="ARBA00022527"/>
    </source>
</evidence>
<evidence type="ECO:0000256" key="19">
    <source>
        <dbReference type="ARBA" id="ARBA00048679"/>
    </source>
</evidence>
<dbReference type="AlphaFoldDB" id="A0A0D3HRL7"/>
<evidence type="ECO:0000256" key="10">
    <source>
        <dbReference type="ARBA" id="ARBA00022729"/>
    </source>
</evidence>
<proteinExistence type="inferred from homology"/>
<dbReference type="SMART" id="SM00365">
    <property type="entry name" value="LRR_SD22"/>
    <property type="match status" value="4"/>
</dbReference>
<evidence type="ECO:0000256" key="8">
    <source>
        <dbReference type="ARBA" id="ARBA00022679"/>
    </source>
</evidence>
<dbReference type="Pfam" id="PF08263">
    <property type="entry name" value="LRRNT_2"/>
    <property type="match status" value="1"/>
</dbReference>
<keyword evidence="15 20" id="KW-1133">Transmembrane helix</keyword>
<evidence type="ECO:0000256" key="1">
    <source>
        <dbReference type="ARBA" id="ARBA00004251"/>
    </source>
</evidence>
<comment type="catalytic activity">
    <reaction evidence="19">
        <text>L-seryl-[protein] + ATP = O-phospho-L-seryl-[protein] + ADP + H(+)</text>
        <dbReference type="Rhea" id="RHEA:17989"/>
        <dbReference type="Rhea" id="RHEA-COMP:9863"/>
        <dbReference type="Rhea" id="RHEA-COMP:11604"/>
        <dbReference type="ChEBI" id="CHEBI:15378"/>
        <dbReference type="ChEBI" id="CHEBI:29999"/>
        <dbReference type="ChEBI" id="CHEBI:30616"/>
        <dbReference type="ChEBI" id="CHEBI:83421"/>
        <dbReference type="ChEBI" id="CHEBI:456216"/>
        <dbReference type="EC" id="2.7.11.1"/>
    </reaction>
</comment>
<evidence type="ECO:0000313" key="24">
    <source>
        <dbReference type="EnsemblPlants" id="OBART12G03400.1"/>
    </source>
</evidence>
<evidence type="ECO:0000256" key="12">
    <source>
        <dbReference type="ARBA" id="ARBA00022741"/>
    </source>
</evidence>
<dbReference type="InterPro" id="IPR003591">
    <property type="entry name" value="Leu-rich_rpt_typical-subtyp"/>
</dbReference>
<feature type="chain" id="PRO_5002264084" description="non-specific serine/threonine protein kinase" evidence="21">
    <location>
        <begin position="21"/>
        <end position="875"/>
    </location>
</feature>
<sequence>MSVLLLITCFFLSLLRAAAGGNSASASASCLPHERDALLAFKHGVTSDPAGLLDSWRRDEDCCRWRGVRCSNQTGRVHELRLGSSSSTALVGQISPSVLALQHLEHLDQHLSLNNMNLTTVLNLSGCSLATANQLLLPRLNLTNLEVLDASSHSFDHPMSASWFWNITSLQYLDLSSNRLYGQIPHKLMMTSLQFLDLSSNGDGDKNMGVMATDLSNLCSLKVLKIRWALLYGDITEMFKNLSSNCSPNQLKELDLGVNQLTGTLPKWIGQLTSLVKLDLSSNNITGPLPASVGRFTDLKFLDLSDNHLTRNVPHEIGLLTGLTKIYLYNNDLDGMITKEHFANARSLQVIDLSYNALTIDISSEWQPPSKLSIAHFAACQMGPHFPGWLQWQIRLTDLDISSAGIVDKLPQWFSDAFSNVKYLNISNNQLIGGLPASLSFMSLSELYLSSNQLTGKIPALPPNISFLDLSNNSLSGPLPSGSGAMNAMEFSLFSNKLSGQIPESFCKYQGLAVLNLSNNFLEGEPPPCLGVMEDMEYIALSNNSLSGEFPSFLQNFTTVLFIDLAKNKFTGRLPAWIGILRLLRILRLSHNKFVGDIPMNITNLACLQYMDLSNNEISGSLPSYLSNLTAMRKTNMTGMCYVDDVKNFDITSLSAVLKGQERNYGSISRIFDTNMTSIDLSSNNLTGEIPEEIIALNVLVYLNLSRNHFIGVVPSKIGEMQSLESLDLSRNKISGEIPATLSNLTFLSYLDLSYNNLTGRIPSGTQLDSLYAANPFMYIGNIGLCGHPLQNNCSRDNASKQGRHQGGTKEGHGIDFFYLGLGCGFITGTWMAFGVLLFKRRWRIAFFQLPDKLYDKVYVLVATWARRTQTDRLP</sequence>
<dbReference type="Pfam" id="PF23598">
    <property type="entry name" value="LRR_14"/>
    <property type="match status" value="1"/>
</dbReference>
<reference evidence="24" key="2">
    <citation type="submission" date="2015-03" db="UniProtKB">
        <authorList>
            <consortium name="EnsemblPlants"/>
        </authorList>
    </citation>
    <scope>IDENTIFICATION</scope>
</reference>
<dbReference type="GO" id="GO:0005524">
    <property type="term" value="F:ATP binding"/>
    <property type="evidence" value="ECO:0007669"/>
    <property type="project" value="UniProtKB-KW"/>
</dbReference>
<dbReference type="EnsemblPlants" id="OBART12G03400.1">
    <property type="protein sequence ID" value="OBART12G03400.1"/>
    <property type="gene ID" value="OBART12G03400"/>
</dbReference>
<evidence type="ECO:0000259" key="23">
    <source>
        <dbReference type="Pfam" id="PF23598"/>
    </source>
</evidence>
<keyword evidence="11" id="KW-0677">Repeat</keyword>
<dbReference type="SMART" id="SM00369">
    <property type="entry name" value="LRR_TYP"/>
    <property type="match status" value="7"/>
</dbReference>
<comment type="subcellular location">
    <subcellularLocation>
        <location evidence="1">Cell membrane</location>
        <topology evidence="1">Single-pass type I membrane protein</topology>
    </subcellularLocation>
</comment>
<evidence type="ECO:0000313" key="25">
    <source>
        <dbReference type="Proteomes" id="UP000026960"/>
    </source>
</evidence>
<dbReference type="FunFam" id="3.80.10.10:FF:000041">
    <property type="entry name" value="LRR receptor-like serine/threonine-protein kinase ERECTA"/>
    <property type="match status" value="1"/>
</dbReference>
<keyword evidence="16 20" id="KW-0472">Membrane</keyword>
<dbReference type="PROSITE" id="PS51450">
    <property type="entry name" value="LRR"/>
    <property type="match status" value="1"/>
</dbReference>
<evidence type="ECO:0000256" key="2">
    <source>
        <dbReference type="ARBA" id="ARBA00009592"/>
    </source>
</evidence>
<keyword evidence="9 20" id="KW-0812">Transmembrane</keyword>
<name>A0A0D3HRL7_9ORYZ</name>
<evidence type="ECO:0000256" key="9">
    <source>
        <dbReference type="ARBA" id="ARBA00022692"/>
    </source>
</evidence>
<protein>
    <recommendedName>
        <fullName evidence="3">non-specific serine/threonine protein kinase</fullName>
        <ecNumber evidence="3">2.7.11.1</ecNumber>
    </recommendedName>
</protein>
<dbReference type="PRINTS" id="PR00019">
    <property type="entry name" value="LEURICHRPT"/>
</dbReference>
<comment type="catalytic activity">
    <reaction evidence="18">
        <text>L-threonyl-[protein] + ATP = O-phospho-L-threonyl-[protein] + ADP + H(+)</text>
        <dbReference type="Rhea" id="RHEA:46608"/>
        <dbReference type="Rhea" id="RHEA-COMP:11060"/>
        <dbReference type="Rhea" id="RHEA-COMP:11605"/>
        <dbReference type="ChEBI" id="CHEBI:15378"/>
        <dbReference type="ChEBI" id="CHEBI:30013"/>
        <dbReference type="ChEBI" id="CHEBI:30616"/>
        <dbReference type="ChEBI" id="CHEBI:61977"/>
        <dbReference type="ChEBI" id="CHEBI:456216"/>
        <dbReference type="EC" id="2.7.11.1"/>
    </reaction>
</comment>